<proteinExistence type="predicted"/>
<dbReference type="EMBL" id="JBDFQZ010000003">
    <property type="protein sequence ID" value="KAK9742983.1"/>
    <property type="molecule type" value="Genomic_DNA"/>
</dbReference>
<dbReference type="InterPro" id="IPR021109">
    <property type="entry name" value="Peptidase_aspartic_dom_sf"/>
</dbReference>
<keyword evidence="2" id="KW-1185">Reference proteome</keyword>
<dbReference type="PANTHER" id="PTHR33240:SF15">
    <property type="entry name" value="GAG-PRO-LIKE PROTEIN"/>
    <property type="match status" value="1"/>
</dbReference>
<dbReference type="CDD" id="cd00303">
    <property type="entry name" value="retropepsin_like"/>
    <property type="match status" value="1"/>
</dbReference>
<gene>
    <name evidence="1" type="ORF">RND81_03G209400</name>
</gene>
<dbReference type="PANTHER" id="PTHR33240">
    <property type="entry name" value="OS08G0508500 PROTEIN"/>
    <property type="match status" value="1"/>
</dbReference>
<sequence>MSPNQIVNHISTEWLPKAITFSDSDLPAFGPDHNLALYIDVECRRKSLSVTLIDNGSAVNVLPLSTAYLLGLKGDYFTPCNEGVRAFDGTRRNIKGTVSLRIKTGPIERKTEFQVIDVAPSYNMLLGRPWIHAVQAVTSTLHQKVKIPLNDETITIEATNFRAALDK</sequence>
<evidence type="ECO:0000313" key="1">
    <source>
        <dbReference type="EMBL" id="KAK9742983.1"/>
    </source>
</evidence>
<dbReference type="Proteomes" id="UP001443914">
    <property type="component" value="Unassembled WGS sequence"/>
</dbReference>
<dbReference type="Gene3D" id="2.40.70.10">
    <property type="entry name" value="Acid Proteases"/>
    <property type="match status" value="1"/>
</dbReference>
<reference evidence="1" key="1">
    <citation type="submission" date="2024-03" db="EMBL/GenBank/DDBJ databases">
        <title>WGS assembly of Saponaria officinalis var. Norfolk2.</title>
        <authorList>
            <person name="Jenkins J."/>
            <person name="Shu S."/>
            <person name="Grimwood J."/>
            <person name="Barry K."/>
            <person name="Goodstein D."/>
            <person name="Schmutz J."/>
            <person name="Leebens-Mack J."/>
            <person name="Osbourn A."/>
        </authorList>
    </citation>
    <scope>NUCLEOTIDE SEQUENCE [LARGE SCALE GENOMIC DNA]</scope>
    <source>
        <strain evidence="1">JIC</strain>
    </source>
</reference>
<name>A0AAW1M1X1_SAPOF</name>
<dbReference type="SUPFAM" id="SSF50630">
    <property type="entry name" value="Acid proteases"/>
    <property type="match status" value="1"/>
</dbReference>
<organism evidence="1 2">
    <name type="scientific">Saponaria officinalis</name>
    <name type="common">Common soapwort</name>
    <name type="synonym">Lychnis saponaria</name>
    <dbReference type="NCBI Taxonomy" id="3572"/>
    <lineage>
        <taxon>Eukaryota</taxon>
        <taxon>Viridiplantae</taxon>
        <taxon>Streptophyta</taxon>
        <taxon>Embryophyta</taxon>
        <taxon>Tracheophyta</taxon>
        <taxon>Spermatophyta</taxon>
        <taxon>Magnoliopsida</taxon>
        <taxon>eudicotyledons</taxon>
        <taxon>Gunneridae</taxon>
        <taxon>Pentapetalae</taxon>
        <taxon>Caryophyllales</taxon>
        <taxon>Caryophyllaceae</taxon>
        <taxon>Caryophylleae</taxon>
        <taxon>Saponaria</taxon>
    </lineage>
</organism>
<evidence type="ECO:0000313" key="2">
    <source>
        <dbReference type="Proteomes" id="UP001443914"/>
    </source>
</evidence>
<protein>
    <submittedName>
        <fullName evidence="1">Uncharacterized protein</fullName>
    </submittedName>
</protein>
<accession>A0AAW1M1X1</accession>
<comment type="caution">
    <text evidence="1">The sequence shown here is derived from an EMBL/GenBank/DDBJ whole genome shotgun (WGS) entry which is preliminary data.</text>
</comment>
<dbReference type="AlphaFoldDB" id="A0AAW1M1X1"/>